<dbReference type="EMBL" id="CP119312">
    <property type="protein sequence ID" value="WEK04060.1"/>
    <property type="molecule type" value="Genomic_DNA"/>
</dbReference>
<proteinExistence type="predicted"/>
<evidence type="ECO:0000313" key="1">
    <source>
        <dbReference type="EMBL" id="WEK04060.1"/>
    </source>
</evidence>
<organism evidence="1 2">
    <name type="scientific">Candidatus Devosia phytovorans</name>
    <dbReference type="NCBI Taxonomy" id="3121372"/>
    <lineage>
        <taxon>Bacteria</taxon>
        <taxon>Pseudomonadati</taxon>
        <taxon>Pseudomonadota</taxon>
        <taxon>Alphaproteobacteria</taxon>
        <taxon>Hyphomicrobiales</taxon>
        <taxon>Devosiaceae</taxon>
        <taxon>Devosia</taxon>
    </lineage>
</organism>
<name>A0AAJ5VTS8_9HYPH</name>
<gene>
    <name evidence="1" type="ORF">P0Y65_18025</name>
</gene>
<dbReference type="AlphaFoldDB" id="A0AAJ5VTS8"/>
<accession>A0AAJ5VTS8</accession>
<sequence>MPTLTRLHPHDRHPRDAVIVTIRRAPGRMVADVAAEEVIAGFPQPVPAALDSAEKLRQQAGLERIAVIVDDGDWRPEWGALSD</sequence>
<evidence type="ECO:0000313" key="2">
    <source>
        <dbReference type="Proteomes" id="UP001217476"/>
    </source>
</evidence>
<dbReference type="Proteomes" id="UP001217476">
    <property type="component" value="Chromosome"/>
</dbReference>
<reference evidence="1" key="1">
    <citation type="submission" date="2023-03" db="EMBL/GenBank/DDBJ databases">
        <title>Andean soil-derived lignocellulolytic bacterial consortium as a source of novel taxa and putative plastic-active enzymes.</title>
        <authorList>
            <person name="Diaz-Garcia L."/>
            <person name="Chuvochina M."/>
            <person name="Feuerriegel G."/>
            <person name="Bunk B."/>
            <person name="Sproer C."/>
            <person name="Streit W.R."/>
            <person name="Rodriguez L.M."/>
            <person name="Overmann J."/>
            <person name="Jimenez D.J."/>
        </authorList>
    </citation>
    <scope>NUCLEOTIDE SEQUENCE</scope>
    <source>
        <strain evidence="1">MAG 4196</strain>
    </source>
</reference>
<protein>
    <submittedName>
        <fullName evidence="1">Uncharacterized protein</fullName>
    </submittedName>
</protein>